<keyword evidence="1" id="KW-0813">Transport</keyword>
<feature type="domain" description="Daunorubicin resistance ATP-binding protein DrrA1/2-like C-terminal" evidence="4">
    <location>
        <begin position="56"/>
        <end position="138"/>
    </location>
</feature>
<accession>A0A841PLA3</accession>
<dbReference type="Proteomes" id="UP000568839">
    <property type="component" value="Unassembled WGS sequence"/>
</dbReference>
<comment type="caution">
    <text evidence="5">The sequence shown here is derived from an EMBL/GenBank/DDBJ whole genome shotgun (WGS) entry which is preliminary data.</text>
</comment>
<name>A0A841PLA3_9BACL</name>
<dbReference type="GO" id="GO:0005524">
    <property type="term" value="F:ATP binding"/>
    <property type="evidence" value="ECO:0007669"/>
    <property type="project" value="UniProtKB-KW"/>
</dbReference>
<keyword evidence="3" id="KW-0067">ATP-binding</keyword>
<evidence type="ECO:0000256" key="1">
    <source>
        <dbReference type="ARBA" id="ARBA00022448"/>
    </source>
</evidence>
<organism evidence="5 6">
    <name type="scientific">Geomicrobium halophilum</name>
    <dbReference type="NCBI Taxonomy" id="549000"/>
    <lineage>
        <taxon>Bacteria</taxon>
        <taxon>Bacillati</taxon>
        <taxon>Bacillota</taxon>
        <taxon>Bacilli</taxon>
        <taxon>Bacillales</taxon>
        <taxon>Geomicrobium</taxon>
    </lineage>
</organism>
<evidence type="ECO:0000259" key="4">
    <source>
        <dbReference type="Pfam" id="PF13732"/>
    </source>
</evidence>
<proteinExistence type="predicted"/>
<reference evidence="5 6" key="1">
    <citation type="submission" date="2020-08" db="EMBL/GenBank/DDBJ databases">
        <title>Genomic Encyclopedia of Type Strains, Phase IV (KMG-IV): sequencing the most valuable type-strain genomes for metagenomic binning, comparative biology and taxonomic classification.</title>
        <authorList>
            <person name="Goeker M."/>
        </authorList>
    </citation>
    <scope>NUCLEOTIDE SEQUENCE [LARGE SCALE GENOMIC DNA]</scope>
    <source>
        <strain evidence="5 6">DSM 21769</strain>
    </source>
</reference>
<dbReference type="AlphaFoldDB" id="A0A841PLA3"/>
<evidence type="ECO:0000313" key="5">
    <source>
        <dbReference type="EMBL" id="MBB6449550.1"/>
    </source>
</evidence>
<evidence type="ECO:0000256" key="2">
    <source>
        <dbReference type="ARBA" id="ARBA00022741"/>
    </source>
</evidence>
<sequence length="143" mass="16380">MPLNIDHAYRTSKMDHLSKGNQYKMQLIASLLHYPNVESLCENRCIMDSGHPMVNGTLREIKHTYEKRKVQLRSNFPVDFVKNSEGVLNVNPSAQETTLSIHDERIAINVFKQLQGNGLVSHFFVEEPILHNIFVEKAGRSYA</sequence>
<dbReference type="RefSeq" id="WP_184403418.1">
    <property type="nucleotide sequence ID" value="NZ_JACHHJ010000001.1"/>
</dbReference>
<evidence type="ECO:0000256" key="3">
    <source>
        <dbReference type="ARBA" id="ARBA00022840"/>
    </source>
</evidence>
<keyword evidence="6" id="KW-1185">Reference proteome</keyword>
<dbReference type="EMBL" id="JACHHJ010000001">
    <property type="protein sequence ID" value="MBB6449550.1"/>
    <property type="molecule type" value="Genomic_DNA"/>
</dbReference>
<keyword evidence="2" id="KW-0547">Nucleotide-binding</keyword>
<dbReference type="Pfam" id="PF13732">
    <property type="entry name" value="DrrA1-3_C"/>
    <property type="match status" value="1"/>
</dbReference>
<evidence type="ECO:0000313" key="6">
    <source>
        <dbReference type="Proteomes" id="UP000568839"/>
    </source>
</evidence>
<dbReference type="InterPro" id="IPR025302">
    <property type="entry name" value="DrrA1/2-like_C"/>
</dbReference>
<protein>
    <submittedName>
        <fullName evidence="5">ABC-type uncharacterized transport system ATPase subunit</fullName>
    </submittedName>
</protein>
<gene>
    <name evidence="5" type="ORF">HNR44_001499</name>
</gene>